<protein>
    <submittedName>
        <fullName evidence="2">Uncharacterized protein</fullName>
    </submittedName>
</protein>
<feature type="region of interest" description="Disordered" evidence="1">
    <location>
        <begin position="1"/>
        <end position="20"/>
    </location>
</feature>
<sequence>MADYCHRTHTTPGEPFQGLE</sequence>
<proteinExistence type="predicted"/>
<accession>X8JF60</accession>
<dbReference type="EMBL" id="JATN01000319">
    <property type="protein sequence ID" value="EUC61583.1"/>
    <property type="molecule type" value="Genomic_DNA"/>
</dbReference>
<organism evidence="2 3">
    <name type="scientific">Rhizoctonia solani AG-3 Rhs1AP</name>
    <dbReference type="NCBI Taxonomy" id="1086054"/>
    <lineage>
        <taxon>Eukaryota</taxon>
        <taxon>Fungi</taxon>
        <taxon>Dikarya</taxon>
        <taxon>Basidiomycota</taxon>
        <taxon>Agaricomycotina</taxon>
        <taxon>Agaricomycetes</taxon>
        <taxon>Cantharellales</taxon>
        <taxon>Ceratobasidiaceae</taxon>
        <taxon>Rhizoctonia</taxon>
    </lineage>
</organism>
<evidence type="ECO:0000256" key="1">
    <source>
        <dbReference type="SAM" id="MobiDB-lite"/>
    </source>
</evidence>
<evidence type="ECO:0000313" key="3">
    <source>
        <dbReference type="Proteomes" id="UP000030108"/>
    </source>
</evidence>
<name>X8JF60_9AGAM</name>
<gene>
    <name evidence="2" type="ORF">RSOL_400530</name>
</gene>
<dbReference type="Proteomes" id="UP000030108">
    <property type="component" value="Unassembled WGS sequence"/>
</dbReference>
<evidence type="ECO:0000313" key="2">
    <source>
        <dbReference type="EMBL" id="EUC61583.1"/>
    </source>
</evidence>
<dbReference type="AlphaFoldDB" id="X8JF60"/>
<reference evidence="3" key="1">
    <citation type="journal article" date="2014" name="Genome Announc.">
        <title>Draft genome sequence of the plant-pathogenic soil fungus Rhizoctonia solani anastomosis group 3 strain Rhs1AP.</title>
        <authorList>
            <person name="Cubeta M.A."/>
            <person name="Thomas E."/>
            <person name="Dean R.A."/>
            <person name="Jabaji S."/>
            <person name="Neate S.M."/>
            <person name="Tavantzis S."/>
            <person name="Toda T."/>
            <person name="Vilgalys R."/>
            <person name="Bharathan N."/>
            <person name="Fedorova-Abrams N."/>
            <person name="Pakala S.B."/>
            <person name="Pakala S.M."/>
            <person name="Zafar N."/>
            <person name="Joardar V."/>
            <person name="Losada L."/>
            <person name="Nierman W.C."/>
        </authorList>
    </citation>
    <scope>NUCLEOTIDE SEQUENCE [LARGE SCALE GENOMIC DNA]</scope>
    <source>
        <strain evidence="3">AG-3</strain>
    </source>
</reference>
<comment type="caution">
    <text evidence="2">The sequence shown here is derived from an EMBL/GenBank/DDBJ whole genome shotgun (WGS) entry which is preliminary data.</text>
</comment>